<evidence type="ECO:0000256" key="1">
    <source>
        <dbReference type="SAM" id="Phobius"/>
    </source>
</evidence>
<proteinExistence type="predicted"/>
<reference evidence="2" key="1">
    <citation type="journal article" date="2021" name="PeerJ">
        <title>Extensive microbial diversity within the chicken gut microbiome revealed by metagenomics and culture.</title>
        <authorList>
            <person name="Gilroy R."/>
            <person name="Ravi A."/>
            <person name="Getino M."/>
            <person name="Pursley I."/>
            <person name="Horton D.L."/>
            <person name="Alikhan N.F."/>
            <person name="Baker D."/>
            <person name="Gharbi K."/>
            <person name="Hall N."/>
            <person name="Watson M."/>
            <person name="Adriaenssens E.M."/>
            <person name="Foster-Nyarko E."/>
            <person name="Jarju S."/>
            <person name="Secka A."/>
            <person name="Antonio M."/>
            <person name="Oren A."/>
            <person name="Chaudhuri R.R."/>
            <person name="La Ragione R."/>
            <person name="Hildebrand F."/>
            <person name="Pallen M.J."/>
        </authorList>
    </citation>
    <scope>NUCLEOTIDE SEQUENCE</scope>
    <source>
        <strain evidence="2">Gambia15-2214</strain>
    </source>
</reference>
<dbReference type="AlphaFoldDB" id="A0A9E2KZY8"/>
<dbReference type="InterPro" id="IPR021299">
    <property type="entry name" value="DUF2871"/>
</dbReference>
<feature type="transmembrane region" description="Helical" evidence="1">
    <location>
        <begin position="104"/>
        <end position="128"/>
    </location>
</feature>
<dbReference type="EMBL" id="JAHLFV010000035">
    <property type="protein sequence ID" value="MBU3849234.1"/>
    <property type="molecule type" value="Genomic_DNA"/>
</dbReference>
<gene>
    <name evidence="2" type="ORF">IAA16_01560</name>
</gene>
<accession>A0A9E2KZY8</accession>
<keyword evidence="1" id="KW-0472">Membrane</keyword>
<organism evidence="2 3">
    <name type="scientific">Candidatus Treponema excrementipullorum</name>
    <dbReference type="NCBI Taxonomy" id="2838768"/>
    <lineage>
        <taxon>Bacteria</taxon>
        <taxon>Pseudomonadati</taxon>
        <taxon>Spirochaetota</taxon>
        <taxon>Spirochaetia</taxon>
        <taxon>Spirochaetales</taxon>
        <taxon>Treponemataceae</taxon>
        <taxon>Treponema</taxon>
    </lineage>
</organism>
<dbReference type="Pfam" id="PF11070">
    <property type="entry name" value="DUF2871"/>
    <property type="match status" value="1"/>
</dbReference>
<protein>
    <submittedName>
        <fullName evidence="2">DUF2871 domain-containing protein</fullName>
    </submittedName>
</protein>
<feature type="transmembrane region" description="Helical" evidence="1">
    <location>
        <begin position="7"/>
        <end position="23"/>
    </location>
</feature>
<keyword evidence="1" id="KW-0812">Transmembrane</keyword>
<sequence length="133" mass="14922">MKKYINIAFIYGILGICGGVFYREFTKFMDFVDMRTQLAFLHVHLFVFGMIMFLLVAVFEKLLNISESKKMKSFMIFYNLGLCWSVAVMAVRGVMQVVGFDGGAAVSGIAGIGHILITVGLVLFFLILKEKSK</sequence>
<evidence type="ECO:0000313" key="3">
    <source>
        <dbReference type="Proteomes" id="UP000823914"/>
    </source>
</evidence>
<dbReference type="Proteomes" id="UP000823914">
    <property type="component" value="Unassembled WGS sequence"/>
</dbReference>
<reference evidence="2" key="2">
    <citation type="submission" date="2021-04" db="EMBL/GenBank/DDBJ databases">
        <authorList>
            <person name="Gilroy R."/>
        </authorList>
    </citation>
    <scope>NUCLEOTIDE SEQUENCE</scope>
    <source>
        <strain evidence="2">Gambia15-2214</strain>
    </source>
</reference>
<feature type="transmembrane region" description="Helical" evidence="1">
    <location>
        <begin position="43"/>
        <end position="63"/>
    </location>
</feature>
<name>A0A9E2KZY8_9SPIR</name>
<feature type="transmembrane region" description="Helical" evidence="1">
    <location>
        <begin position="75"/>
        <end position="98"/>
    </location>
</feature>
<keyword evidence="1" id="KW-1133">Transmembrane helix</keyword>
<comment type="caution">
    <text evidence="2">The sequence shown here is derived from an EMBL/GenBank/DDBJ whole genome shotgun (WGS) entry which is preliminary data.</text>
</comment>
<evidence type="ECO:0000313" key="2">
    <source>
        <dbReference type="EMBL" id="MBU3849234.1"/>
    </source>
</evidence>